<dbReference type="CDD" id="cd05233">
    <property type="entry name" value="SDR_c"/>
    <property type="match status" value="1"/>
</dbReference>
<dbReference type="PANTHER" id="PTHR42760:SF133">
    <property type="entry name" value="3-OXOACYL-[ACYL-CARRIER-PROTEIN] REDUCTASE"/>
    <property type="match status" value="1"/>
</dbReference>
<dbReference type="STRING" id="1797263.A2397_02775"/>
<proteinExistence type="inferred from homology"/>
<dbReference type="InterPro" id="IPR002347">
    <property type="entry name" value="SDR_fam"/>
</dbReference>
<dbReference type="SUPFAM" id="SSF51735">
    <property type="entry name" value="NAD(P)-binding Rossmann-fold domains"/>
    <property type="match status" value="1"/>
</dbReference>
<dbReference type="GO" id="GO:0048038">
    <property type="term" value="F:quinone binding"/>
    <property type="evidence" value="ECO:0007669"/>
    <property type="project" value="TreeGrafter"/>
</dbReference>
<dbReference type="PRINTS" id="PR00080">
    <property type="entry name" value="SDRFAMILY"/>
</dbReference>
<keyword evidence="2" id="KW-0560">Oxidoreductase</keyword>
<reference evidence="3 4" key="1">
    <citation type="journal article" date="2016" name="Nat. Commun.">
        <title>Thousands of microbial genomes shed light on interconnected biogeochemical processes in an aquifer system.</title>
        <authorList>
            <person name="Anantharaman K."/>
            <person name="Brown C.T."/>
            <person name="Hug L.A."/>
            <person name="Sharon I."/>
            <person name="Castelle C.J."/>
            <person name="Probst A.J."/>
            <person name="Thomas B.C."/>
            <person name="Singh A."/>
            <person name="Wilkins M.J."/>
            <person name="Karaoz U."/>
            <person name="Brodie E.L."/>
            <person name="Williams K.H."/>
            <person name="Hubbard S.S."/>
            <person name="Banfield J.F."/>
        </authorList>
    </citation>
    <scope>NUCLEOTIDE SEQUENCE [LARGE SCALE GENOMIC DNA]</scope>
</reference>
<gene>
    <name evidence="3" type="ORF">A2397_02775</name>
</gene>
<dbReference type="Proteomes" id="UP000176424">
    <property type="component" value="Unassembled WGS sequence"/>
</dbReference>
<comment type="caution">
    <text evidence="3">The sequence shown here is derived from an EMBL/GenBank/DDBJ whole genome shotgun (WGS) entry which is preliminary data.</text>
</comment>
<evidence type="ECO:0000313" key="4">
    <source>
        <dbReference type="Proteomes" id="UP000176424"/>
    </source>
</evidence>
<dbReference type="PRINTS" id="PR00081">
    <property type="entry name" value="GDHRDH"/>
</dbReference>
<dbReference type="Gene3D" id="3.40.50.720">
    <property type="entry name" value="NAD(P)-binding Rossmann-like Domain"/>
    <property type="match status" value="1"/>
</dbReference>
<dbReference type="Pfam" id="PF13561">
    <property type="entry name" value="adh_short_C2"/>
    <property type="match status" value="1"/>
</dbReference>
<dbReference type="AlphaFoldDB" id="A0A1F4ZT13"/>
<dbReference type="InterPro" id="IPR036291">
    <property type="entry name" value="NAD(P)-bd_dom_sf"/>
</dbReference>
<dbReference type="GO" id="GO:0016616">
    <property type="term" value="F:oxidoreductase activity, acting on the CH-OH group of donors, NAD or NADP as acceptor"/>
    <property type="evidence" value="ECO:0007669"/>
    <property type="project" value="TreeGrafter"/>
</dbReference>
<name>A0A1F4ZT13_9BACT</name>
<accession>A0A1F4ZT13</accession>
<sequence length="247" mass="26826">MNLKNKTVLVTGSSSGIGRATAVACAQKQAVVLVHYRKNEKGAKETLDQVNKFSSGQIFKSDLSNPDNVKQLFVQINKEFKSLDCLINNAGEFASGPFEDLTLWQSQFSNIFFSQVYTAVEFLNTKAAVTPRKIVNISSAYGSLNMGIADAPHYAAAKAAVNSFTCTLAKKVSPDVLVNAIAPGYTWTPNWGEMTEVEKKPFTDLAKIKRFVKADEVAAMAVQLLENDAVTGEIITVDGGLHLQDIL</sequence>
<dbReference type="EMBL" id="MEXR01000030">
    <property type="protein sequence ID" value="OGD09583.1"/>
    <property type="molecule type" value="Genomic_DNA"/>
</dbReference>
<comment type="similarity">
    <text evidence="1">Belongs to the short-chain dehydrogenases/reductases (SDR) family.</text>
</comment>
<organism evidence="3 4">
    <name type="scientific">Candidatus Amesbacteria bacterium RIFOXYB1_FULL_44_23</name>
    <dbReference type="NCBI Taxonomy" id="1797263"/>
    <lineage>
        <taxon>Bacteria</taxon>
        <taxon>Candidatus Amesiibacteriota</taxon>
    </lineage>
</organism>
<protein>
    <submittedName>
        <fullName evidence="3">Uncharacterized protein</fullName>
    </submittedName>
</protein>
<evidence type="ECO:0000256" key="2">
    <source>
        <dbReference type="ARBA" id="ARBA00023002"/>
    </source>
</evidence>
<evidence type="ECO:0000256" key="1">
    <source>
        <dbReference type="ARBA" id="ARBA00006484"/>
    </source>
</evidence>
<dbReference type="GO" id="GO:0006633">
    <property type="term" value="P:fatty acid biosynthetic process"/>
    <property type="evidence" value="ECO:0007669"/>
    <property type="project" value="TreeGrafter"/>
</dbReference>
<dbReference type="PANTHER" id="PTHR42760">
    <property type="entry name" value="SHORT-CHAIN DEHYDROGENASES/REDUCTASES FAMILY MEMBER"/>
    <property type="match status" value="1"/>
</dbReference>
<evidence type="ECO:0000313" key="3">
    <source>
        <dbReference type="EMBL" id="OGD09583.1"/>
    </source>
</evidence>